<evidence type="ECO:0000313" key="2">
    <source>
        <dbReference type="Proteomes" id="UP000824010"/>
    </source>
</evidence>
<dbReference type="EMBL" id="CP077077">
    <property type="protein sequence ID" value="QXH55127.1"/>
    <property type="molecule type" value="Genomic_DNA"/>
</dbReference>
<sequence>MSHEVDVLRQLINNGSLDEQEAMVRGIAQLAVDQGFENLSDRQQAVLQPHLTQACAGVEDPGGYHNDCNVILEGRALAVALEQEGYYGAVLCEDCVNETEQYAQEWERIKRE</sequence>
<accession>A0ABX8NG60</accession>
<keyword evidence="2" id="KW-1185">Reference proteome</keyword>
<name>A0ABX8NG60_9PSED</name>
<evidence type="ECO:0008006" key="3">
    <source>
        <dbReference type="Google" id="ProtNLM"/>
    </source>
</evidence>
<reference evidence="1 2" key="1">
    <citation type="journal article" date="2021" name="Microorganisms">
        <title>The Ever-Expanding Pseudomonas Genus: Description of 43 New Species and Partition of the Pseudomonas putida Group.</title>
        <authorList>
            <person name="Girard L."/>
            <person name="Lood C."/>
            <person name="Hofte M."/>
            <person name="Vandamme P."/>
            <person name="Rokni-Zadeh H."/>
            <person name="van Noort V."/>
            <person name="Lavigne R."/>
            <person name="De Mot R."/>
        </authorList>
    </citation>
    <scope>NUCLEOTIDE SEQUENCE [LARGE SCALE GENOMIC DNA]</scope>
    <source>
        <strain evidence="1 2">COW77</strain>
    </source>
</reference>
<proteinExistence type="predicted"/>
<evidence type="ECO:0000313" key="1">
    <source>
        <dbReference type="EMBL" id="QXH55127.1"/>
    </source>
</evidence>
<dbReference type="RefSeq" id="WP_217866591.1">
    <property type="nucleotide sequence ID" value="NZ_CP077077.1"/>
</dbReference>
<gene>
    <name evidence="1" type="ORF">KSS90_17475</name>
</gene>
<organism evidence="1 2">
    <name type="scientific">Pseudomonas maumuensis</name>
    <dbReference type="NCBI Taxonomy" id="2842354"/>
    <lineage>
        <taxon>Bacteria</taxon>
        <taxon>Pseudomonadati</taxon>
        <taxon>Pseudomonadota</taxon>
        <taxon>Gammaproteobacteria</taxon>
        <taxon>Pseudomonadales</taxon>
        <taxon>Pseudomonadaceae</taxon>
        <taxon>Pseudomonas</taxon>
    </lineage>
</organism>
<protein>
    <recommendedName>
        <fullName evidence="3">DksA C4-type domain-containing protein</fullName>
    </recommendedName>
</protein>
<dbReference type="Proteomes" id="UP000824010">
    <property type="component" value="Chromosome"/>
</dbReference>